<dbReference type="RefSeq" id="WP_089837988.1">
    <property type="nucleotide sequence ID" value="NZ_FOZL01000001.1"/>
</dbReference>
<organism evidence="1 2">
    <name type="scientific">Granulicella pectinivorans</name>
    <dbReference type="NCBI Taxonomy" id="474950"/>
    <lineage>
        <taxon>Bacteria</taxon>
        <taxon>Pseudomonadati</taxon>
        <taxon>Acidobacteriota</taxon>
        <taxon>Terriglobia</taxon>
        <taxon>Terriglobales</taxon>
        <taxon>Acidobacteriaceae</taxon>
        <taxon>Granulicella</taxon>
    </lineage>
</organism>
<evidence type="ECO:0000313" key="2">
    <source>
        <dbReference type="Proteomes" id="UP000199024"/>
    </source>
</evidence>
<dbReference type="Proteomes" id="UP000199024">
    <property type="component" value="Unassembled WGS sequence"/>
</dbReference>
<dbReference type="STRING" id="474950.SAMN05421771_1467"/>
<dbReference type="OrthoDB" id="9816265at2"/>
<proteinExistence type="predicted"/>
<dbReference type="SUPFAM" id="SSF75708">
    <property type="entry name" value="Chemotaxis phosphatase CheZ"/>
    <property type="match status" value="1"/>
</dbReference>
<gene>
    <name evidence="1" type="ORF">SAMN05421771_1467</name>
</gene>
<protein>
    <recommendedName>
        <fullName evidence="3">Methyl-accepting chemotaxis protein</fullName>
    </recommendedName>
</protein>
<name>A0A1I6LY29_9BACT</name>
<reference evidence="1 2" key="1">
    <citation type="submission" date="2016-10" db="EMBL/GenBank/DDBJ databases">
        <authorList>
            <person name="de Groot N.N."/>
        </authorList>
    </citation>
    <scope>NUCLEOTIDE SEQUENCE [LARGE SCALE GENOMIC DNA]</scope>
    <source>
        <strain evidence="1 2">DSM 21001</strain>
    </source>
</reference>
<accession>A0A1I6LY29</accession>
<dbReference type="EMBL" id="FOZL01000001">
    <property type="protein sequence ID" value="SFS08340.1"/>
    <property type="molecule type" value="Genomic_DNA"/>
</dbReference>
<keyword evidence="2" id="KW-1185">Reference proteome</keyword>
<evidence type="ECO:0008006" key="3">
    <source>
        <dbReference type="Google" id="ProtNLM"/>
    </source>
</evidence>
<sequence length="587" mass="62353">MSLITTVQTFVRSLVSDRSGKPGRAVSCAALDRVADLLDTMNRDTEQDFLRIGGRLMDFLQSAGGIAAEIDGVIRSTAGGGGAEASATLTDALERCRRLVASATADRSYLTTLRTEAGQVSSIFGGFRQAVASFHVVCTMTRIESARLGGAGDELSSLTDEVLTLARRMQAQVEHVLDAASAVGRQVTQLALSLRGTDQLLDHLARVVPHVLHSLDAFSAQQEAAATLSTQLAQDSRAISRSMMHAVTSIQFHDITRQQVEHIVAALRHLSAQTVGEQMPESTRTALNLEATQLVSAGDIFDRSVLRLWHDLEAIAVSVEGMAAKGHALVRDHGDDSAFFLEVKHCVDAIAEAVTSHRGAEAASQAAARDLGATLTMMNEAAAEIRGLDVQLLRVALNASVRAAHLGARGDTLSVLASTLRELAASADERSRHAALSLRSMDVAVALLVSPRAVEDDAGLTRTMQTTMETMKAASEQGAARLREVALSASALGEEILAARNRFRAGDVFAETVSVCLTQLHRTAEEAVVIGRGVAAADEARVLETCARRYTMQSERDIHASLTTGSMAAPHLVPAGDAELGDDIELF</sequence>
<evidence type="ECO:0000313" key="1">
    <source>
        <dbReference type="EMBL" id="SFS08340.1"/>
    </source>
</evidence>
<dbReference type="AlphaFoldDB" id="A0A1I6LY29"/>
<dbReference type="Gene3D" id="1.10.287.950">
    <property type="entry name" value="Methyl-accepting chemotaxis protein"/>
    <property type="match status" value="2"/>
</dbReference>